<gene>
    <name evidence="11" type="ORF">BJP37_13425</name>
</gene>
<feature type="region of interest" description="Disordered" evidence="8">
    <location>
        <begin position="264"/>
        <end position="290"/>
    </location>
</feature>
<dbReference type="RefSeq" id="WP_075899608.1">
    <property type="nucleotide sequence ID" value="NZ_MKZS01000001.1"/>
</dbReference>
<dbReference type="InterPro" id="IPR051156">
    <property type="entry name" value="Mito/Outer_Membr_Metalloprot"/>
</dbReference>
<organism evidence="11 12">
    <name type="scientific">Moorena bouillonii PNG</name>
    <dbReference type="NCBI Taxonomy" id="568701"/>
    <lineage>
        <taxon>Bacteria</taxon>
        <taxon>Bacillati</taxon>
        <taxon>Cyanobacteriota</taxon>
        <taxon>Cyanophyceae</taxon>
        <taxon>Coleofasciculales</taxon>
        <taxon>Coleofasciculaceae</taxon>
        <taxon>Moorena</taxon>
    </lineage>
</organism>
<feature type="domain" description="Peptidase M48" evidence="10">
    <location>
        <begin position="70"/>
        <end position="235"/>
    </location>
</feature>
<comment type="similarity">
    <text evidence="6">Belongs to the peptidase M48 family.</text>
</comment>
<evidence type="ECO:0000256" key="8">
    <source>
        <dbReference type="SAM" id="MobiDB-lite"/>
    </source>
</evidence>
<evidence type="ECO:0000256" key="2">
    <source>
        <dbReference type="ARBA" id="ARBA00022723"/>
    </source>
</evidence>
<dbReference type="GO" id="GO:0016020">
    <property type="term" value="C:membrane"/>
    <property type="evidence" value="ECO:0007669"/>
    <property type="project" value="TreeGrafter"/>
</dbReference>
<dbReference type="PANTHER" id="PTHR22726:SF1">
    <property type="entry name" value="METALLOENDOPEPTIDASE OMA1, MITOCHONDRIAL"/>
    <property type="match status" value="1"/>
</dbReference>
<dbReference type="Pfam" id="PF01435">
    <property type="entry name" value="Peptidase_M48"/>
    <property type="match status" value="1"/>
</dbReference>
<dbReference type="InterPro" id="IPR001915">
    <property type="entry name" value="Peptidase_M48"/>
</dbReference>
<feature type="coiled-coil region" evidence="7">
    <location>
        <begin position="160"/>
        <end position="187"/>
    </location>
</feature>
<dbReference type="Gene3D" id="3.30.2010.10">
    <property type="entry name" value="Metalloproteases ('zincins'), catalytic domain"/>
    <property type="match status" value="1"/>
</dbReference>
<accession>A0A1U7N1R1</accession>
<keyword evidence="5 6" id="KW-0482">Metalloprotease</keyword>
<protein>
    <recommendedName>
        <fullName evidence="10">Peptidase M48 domain-containing protein</fullName>
    </recommendedName>
</protein>
<comment type="caution">
    <text evidence="11">The sequence shown here is derived from an EMBL/GenBank/DDBJ whole genome shotgun (WGS) entry which is preliminary data.</text>
</comment>
<evidence type="ECO:0000313" key="11">
    <source>
        <dbReference type="EMBL" id="OLT59872.1"/>
    </source>
</evidence>
<feature type="signal peptide" evidence="9">
    <location>
        <begin position="1"/>
        <end position="31"/>
    </location>
</feature>
<keyword evidence="12" id="KW-1185">Reference proteome</keyword>
<evidence type="ECO:0000256" key="5">
    <source>
        <dbReference type="ARBA" id="ARBA00023049"/>
    </source>
</evidence>
<keyword evidence="4 6" id="KW-0862">Zinc</keyword>
<dbReference type="GO" id="GO:0051603">
    <property type="term" value="P:proteolysis involved in protein catabolic process"/>
    <property type="evidence" value="ECO:0007669"/>
    <property type="project" value="TreeGrafter"/>
</dbReference>
<feature type="chain" id="PRO_5012979266" description="Peptidase M48 domain-containing protein" evidence="9">
    <location>
        <begin position="32"/>
        <end position="290"/>
    </location>
</feature>
<evidence type="ECO:0000256" key="9">
    <source>
        <dbReference type="SAM" id="SignalP"/>
    </source>
</evidence>
<keyword evidence="2" id="KW-0479">Metal-binding</keyword>
<keyword evidence="1 6" id="KW-0645">Protease</keyword>
<dbReference type="GO" id="GO:0004222">
    <property type="term" value="F:metalloendopeptidase activity"/>
    <property type="evidence" value="ECO:0007669"/>
    <property type="project" value="InterPro"/>
</dbReference>
<dbReference type="GO" id="GO:0046872">
    <property type="term" value="F:metal ion binding"/>
    <property type="evidence" value="ECO:0007669"/>
    <property type="project" value="UniProtKB-KW"/>
</dbReference>
<evidence type="ECO:0000256" key="6">
    <source>
        <dbReference type="RuleBase" id="RU003983"/>
    </source>
</evidence>
<name>A0A1U7N1R1_9CYAN</name>
<evidence type="ECO:0000256" key="4">
    <source>
        <dbReference type="ARBA" id="ARBA00022833"/>
    </source>
</evidence>
<evidence type="ECO:0000259" key="10">
    <source>
        <dbReference type="Pfam" id="PF01435"/>
    </source>
</evidence>
<sequence>MLTSVKTQARIVTSVLALMLPLSLSMQTAAAAQTDQTAPDISLKQPLGYQLPTAYEKAKAELPQDLYVIYRIVDRIVRTNDIDTRFWRVRIVPEYSTKAYAHSAYVITLDKSLLDLMAGDVSALAFVIAHEMAHHSHGHISELIESAHEASIDVSSADNQQEAQKRLREWQERIQKLSHNLELEADRIAYQYLARAGFDPEGSVRGLNTLAELPGGGLKSKTHPTISQRIEAIEALMVENPPKQLARRGRIQLLGSKPLTYELSDNGNSLRVDSKPRKSFEEQIEGRFGQ</sequence>
<dbReference type="Proteomes" id="UP000186657">
    <property type="component" value="Unassembled WGS sequence"/>
</dbReference>
<feature type="compositionally biased region" description="Basic and acidic residues" evidence="8">
    <location>
        <begin position="272"/>
        <end position="290"/>
    </location>
</feature>
<evidence type="ECO:0000256" key="7">
    <source>
        <dbReference type="SAM" id="Coils"/>
    </source>
</evidence>
<evidence type="ECO:0000256" key="3">
    <source>
        <dbReference type="ARBA" id="ARBA00022801"/>
    </source>
</evidence>
<dbReference type="CDD" id="cd07324">
    <property type="entry name" value="M48C_Oma1-like"/>
    <property type="match status" value="1"/>
</dbReference>
<comment type="cofactor">
    <cofactor evidence="6">
        <name>Zn(2+)</name>
        <dbReference type="ChEBI" id="CHEBI:29105"/>
    </cofactor>
    <text evidence="6">Binds 1 zinc ion per subunit.</text>
</comment>
<keyword evidence="9" id="KW-0732">Signal</keyword>
<reference evidence="11 12" key="1">
    <citation type="submission" date="2016-10" db="EMBL/GenBank/DDBJ databases">
        <title>Comparative genomics uncovers the prolific and rare metabolic potential of the cyanobacterial genus Moorea.</title>
        <authorList>
            <person name="Leao T."/>
            <person name="Castelao G."/>
            <person name="Korobeynikov A."/>
            <person name="Monroe E.A."/>
            <person name="Podell S."/>
            <person name="Glukhov E."/>
            <person name="Allen E."/>
            <person name="Gerwick W.H."/>
            <person name="Gerwick L."/>
        </authorList>
    </citation>
    <scope>NUCLEOTIDE SEQUENCE [LARGE SCALE GENOMIC DNA]</scope>
    <source>
        <strain evidence="11 12">PNG5-198</strain>
    </source>
</reference>
<evidence type="ECO:0000256" key="1">
    <source>
        <dbReference type="ARBA" id="ARBA00022670"/>
    </source>
</evidence>
<dbReference type="EMBL" id="MKZS01000001">
    <property type="protein sequence ID" value="OLT59872.1"/>
    <property type="molecule type" value="Genomic_DNA"/>
</dbReference>
<evidence type="ECO:0000313" key="12">
    <source>
        <dbReference type="Proteomes" id="UP000186657"/>
    </source>
</evidence>
<dbReference type="AlphaFoldDB" id="A0A1U7N1R1"/>
<dbReference type="PANTHER" id="PTHR22726">
    <property type="entry name" value="METALLOENDOPEPTIDASE OMA1"/>
    <property type="match status" value="1"/>
</dbReference>
<keyword evidence="3 6" id="KW-0378">Hydrolase</keyword>
<proteinExistence type="inferred from homology"/>
<keyword evidence="7" id="KW-0175">Coiled coil</keyword>